<comment type="caution">
    <text evidence="2">The sequence shown here is derived from an EMBL/GenBank/DDBJ whole genome shotgun (WGS) entry which is preliminary data.</text>
</comment>
<dbReference type="InterPro" id="IPR050194">
    <property type="entry name" value="Glycosyltransferase_grp1"/>
</dbReference>
<dbReference type="Proteomes" id="UP001379945">
    <property type="component" value="Unassembled WGS sequence"/>
</dbReference>
<dbReference type="EMBL" id="JBBUTI010000006">
    <property type="protein sequence ID" value="MEK8046648.1"/>
    <property type="molecule type" value="Genomic_DNA"/>
</dbReference>
<name>A0ABU9C443_9BURK</name>
<evidence type="ECO:0000313" key="2">
    <source>
        <dbReference type="EMBL" id="MEK8046648.1"/>
    </source>
</evidence>
<dbReference type="PANTHER" id="PTHR45947:SF3">
    <property type="entry name" value="SULFOQUINOVOSYL TRANSFERASE SQD2"/>
    <property type="match status" value="1"/>
</dbReference>
<organism evidence="2 3">
    <name type="scientific">Ideonella margarita</name>
    <dbReference type="NCBI Taxonomy" id="2984191"/>
    <lineage>
        <taxon>Bacteria</taxon>
        <taxon>Pseudomonadati</taxon>
        <taxon>Pseudomonadota</taxon>
        <taxon>Betaproteobacteria</taxon>
        <taxon>Burkholderiales</taxon>
        <taxon>Sphaerotilaceae</taxon>
        <taxon>Ideonella</taxon>
    </lineage>
</organism>
<dbReference type="RefSeq" id="WP_341398944.1">
    <property type="nucleotide sequence ID" value="NZ_JBBUTI010000006.1"/>
</dbReference>
<reference evidence="2 3" key="1">
    <citation type="submission" date="2024-04" db="EMBL/GenBank/DDBJ databases">
        <title>Novel species of the genus Ideonella isolated from streams.</title>
        <authorList>
            <person name="Lu H."/>
        </authorList>
    </citation>
    <scope>NUCLEOTIDE SEQUENCE [LARGE SCALE GENOMIC DNA]</scope>
    <source>
        <strain evidence="2 3">LYT19W</strain>
    </source>
</reference>
<gene>
    <name evidence="2" type="ORF">AACH00_09840</name>
</gene>
<dbReference type="Gene3D" id="3.40.50.2000">
    <property type="entry name" value="Glycogen Phosphorylase B"/>
    <property type="match status" value="2"/>
</dbReference>
<evidence type="ECO:0000259" key="1">
    <source>
        <dbReference type="Pfam" id="PF13439"/>
    </source>
</evidence>
<dbReference type="PANTHER" id="PTHR45947">
    <property type="entry name" value="SULFOQUINOVOSYL TRANSFERASE SQD2"/>
    <property type="match status" value="1"/>
</dbReference>
<sequence length="415" mass="45389">MTPLPSSDLVIDDFPAQGRWLRISMVTETYPPEVNGVARTVASVVDGLRARGHELQLIRPNQHRGDEASSDGRFHEVLMRGLPIPRYPQLRLGVATRQSFLRIWSRRRPDVVHIATEGPMGWAALQAARQLRIPVCSDFRTNFHAYSQHYGIGWLHKPIMAYLRKFHNQTGCTTTPDAGLRQTLTDLGMRNVIVVARGVDSQLFNPQRRSPELRAEWGVGPQDIAVVHVGRMAPEKNLDALVVAFEAIERAQPSARLVLVGDGPSSRELQRRLPRAIFAGMRHGTDLAAHYASGDLFLFPSLSETYGNVTAEALASGLPVAAFNYAAAGQLVRNGVNGAVVPMADTPAFVHAASQLTSDVNALRQMGQAARQGAEQLGWDRIIDQIEGVYHKLIAGRAVEEAAQPAFTAGTLAVD</sequence>
<feature type="domain" description="Glycosyltransferase subfamily 4-like N-terminal" evidence="1">
    <location>
        <begin position="34"/>
        <end position="202"/>
    </location>
</feature>
<keyword evidence="3" id="KW-1185">Reference proteome</keyword>
<accession>A0ABU9C443</accession>
<protein>
    <submittedName>
        <fullName evidence="2">Glycosyltransferase family 1 protein</fullName>
        <ecNumber evidence="2">2.4.-.-</ecNumber>
    </submittedName>
</protein>
<dbReference type="SUPFAM" id="SSF53756">
    <property type="entry name" value="UDP-Glycosyltransferase/glycogen phosphorylase"/>
    <property type="match status" value="1"/>
</dbReference>
<proteinExistence type="predicted"/>
<dbReference type="CDD" id="cd03814">
    <property type="entry name" value="GT4-like"/>
    <property type="match status" value="1"/>
</dbReference>
<dbReference type="EC" id="2.4.-.-" evidence="2"/>
<dbReference type="Pfam" id="PF13439">
    <property type="entry name" value="Glyco_transf_4"/>
    <property type="match status" value="1"/>
</dbReference>
<dbReference type="InterPro" id="IPR028098">
    <property type="entry name" value="Glyco_trans_4-like_N"/>
</dbReference>
<keyword evidence="2" id="KW-0328">Glycosyltransferase</keyword>
<keyword evidence="2" id="KW-0808">Transferase</keyword>
<dbReference type="Pfam" id="PF13692">
    <property type="entry name" value="Glyco_trans_1_4"/>
    <property type="match status" value="1"/>
</dbReference>
<evidence type="ECO:0000313" key="3">
    <source>
        <dbReference type="Proteomes" id="UP001379945"/>
    </source>
</evidence>
<dbReference type="GO" id="GO:0016757">
    <property type="term" value="F:glycosyltransferase activity"/>
    <property type="evidence" value="ECO:0007669"/>
    <property type="project" value="UniProtKB-KW"/>
</dbReference>